<dbReference type="RefSeq" id="WP_326509664.1">
    <property type="nucleotide sequence ID" value="NZ_JAWIIV010000042.1"/>
</dbReference>
<name>A0ABU6JID1_9BURK</name>
<comment type="caution">
    <text evidence="5">The sequence shown here is derived from an EMBL/GenBank/DDBJ whole genome shotgun (WGS) entry which is preliminary data.</text>
</comment>
<feature type="transmembrane region" description="Helical" evidence="3">
    <location>
        <begin position="149"/>
        <end position="169"/>
    </location>
</feature>
<organism evidence="5 6">
    <name type="scientific">Noviherbaspirillum album</name>
    <dbReference type="NCBI Taxonomy" id="3080276"/>
    <lineage>
        <taxon>Bacteria</taxon>
        <taxon>Pseudomonadati</taxon>
        <taxon>Pseudomonadota</taxon>
        <taxon>Betaproteobacteria</taxon>
        <taxon>Burkholderiales</taxon>
        <taxon>Oxalobacteraceae</taxon>
        <taxon>Noviherbaspirillum</taxon>
    </lineage>
</organism>
<feature type="transmembrane region" description="Helical" evidence="3">
    <location>
        <begin position="117"/>
        <end position="137"/>
    </location>
</feature>
<dbReference type="PANTHER" id="PTHR45138:SF9">
    <property type="entry name" value="DIGUANYLATE CYCLASE DGCM-RELATED"/>
    <property type="match status" value="1"/>
</dbReference>
<sequence>MLGTKGAFSIAALLCFVMILVVYSVKDSRVPGVRTLLVANLLGLGANFLYGFGRSLHPFVAYEVANTLYIAASLATLVTFRRFFNRPPLTIFLVCVLAIFLVLISTFHYGFNSYTARLVTVSTYQASIGLAIAITIFNARDTWSSAKYPFIFSLSAACVIFCGHTYRVAQQFLRSDAPRTLHDATEWNVLLIAVGAFTFPILTLGGLLIVHRKMMSAAEYAANHDFLTGAWSRRAFFEIGERELTLADRKNRKLSVMVLDLDNMKAINDTFGHASGDEALTCFVKNVTERLRASDYLGRFGGDEFVVLMPETDLPTAISVANRLLCQIGKSEDKTSQNGGTTRHPSFSVGVACRLPRESFQSLLKRADVALYKAKIEGRSQVVASEEPLLIS</sequence>
<keyword evidence="5" id="KW-0808">Transferase</keyword>
<dbReference type="Proteomes" id="UP001352263">
    <property type="component" value="Unassembled WGS sequence"/>
</dbReference>
<dbReference type="Gene3D" id="3.30.70.270">
    <property type="match status" value="1"/>
</dbReference>
<dbReference type="InterPro" id="IPR050469">
    <property type="entry name" value="Diguanylate_Cyclase"/>
</dbReference>
<dbReference type="SUPFAM" id="SSF55073">
    <property type="entry name" value="Nucleotide cyclase"/>
    <property type="match status" value="1"/>
</dbReference>
<dbReference type="EC" id="2.7.7.65" evidence="1"/>
<dbReference type="GO" id="GO:0052621">
    <property type="term" value="F:diguanylate cyclase activity"/>
    <property type="evidence" value="ECO:0007669"/>
    <property type="project" value="UniProtKB-EC"/>
</dbReference>
<feature type="transmembrane region" description="Helical" evidence="3">
    <location>
        <begin position="35"/>
        <end position="53"/>
    </location>
</feature>
<dbReference type="InterPro" id="IPR043128">
    <property type="entry name" value="Rev_trsase/Diguanyl_cyclase"/>
</dbReference>
<keyword evidence="5" id="KW-0548">Nucleotidyltransferase</keyword>
<proteinExistence type="predicted"/>
<dbReference type="NCBIfam" id="TIGR00254">
    <property type="entry name" value="GGDEF"/>
    <property type="match status" value="1"/>
</dbReference>
<dbReference type="InterPro" id="IPR029787">
    <property type="entry name" value="Nucleotide_cyclase"/>
</dbReference>
<evidence type="ECO:0000313" key="5">
    <source>
        <dbReference type="EMBL" id="MEC4723040.1"/>
    </source>
</evidence>
<feature type="transmembrane region" description="Helical" evidence="3">
    <location>
        <begin position="189"/>
        <end position="210"/>
    </location>
</feature>
<feature type="transmembrane region" description="Helical" evidence="3">
    <location>
        <begin position="6"/>
        <end position="23"/>
    </location>
</feature>
<keyword evidence="6" id="KW-1185">Reference proteome</keyword>
<comment type="catalytic activity">
    <reaction evidence="2">
        <text>2 GTP = 3',3'-c-di-GMP + 2 diphosphate</text>
        <dbReference type="Rhea" id="RHEA:24898"/>
        <dbReference type="ChEBI" id="CHEBI:33019"/>
        <dbReference type="ChEBI" id="CHEBI:37565"/>
        <dbReference type="ChEBI" id="CHEBI:58805"/>
        <dbReference type="EC" id="2.7.7.65"/>
    </reaction>
</comment>
<keyword evidence="3" id="KW-1133">Transmembrane helix</keyword>
<evidence type="ECO:0000256" key="2">
    <source>
        <dbReference type="ARBA" id="ARBA00034247"/>
    </source>
</evidence>
<evidence type="ECO:0000256" key="3">
    <source>
        <dbReference type="SAM" id="Phobius"/>
    </source>
</evidence>
<dbReference type="PROSITE" id="PS50887">
    <property type="entry name" value="GGDEF"/>
    <property type="match status" value="1"/>
</dbReference>
<dbReference type="EMBL" id="JAWIIV010000042">
    <property type="protein sequence ID" value="MEC4723040.1"/>
    <property type="molecule type" value="Genomic_DNA"/>
</dbReference>
<dbReference type="SMART" id="SM00267">
    <property type="entry name" value="GGDEF"/>
    <property type="match status" value="1"/>
</dbReference>
<feature type="transmembrane region" description="Helical" evidence="3">
    <location>
        <begin position="90"/>
        <end position="111"/>
    </location>
</feature>
<feature type="transmembrane region" description="Helical" evidence="3">
    <location>
        <begin position="59"/>
        <end position="78"/>
    </location>
</feature>
<evidence type="ECO:0000256" key="1">
    <source>
        <dbReference type="ARBA" id="ARBA00012528"/>
    </source>
</evidence>
<keyword evidence="3" id="KW-0472">Membrane</keyword>
<dbReference type="PANTHER" id="PTHR45138">
    <property type="entry name" value="REGULATORY COMPONENTS OF SENSORY TRANSDUCTION SYSTEM"/>
    <property type="match status" value="1"/>
</dbReference>
<reference evidence="5 6" key="1">
    <citation type="submission" date="2023-10" db="EMBL/GenBank/DDBJ databases">
        <title>Noviherbaspirillum sp. CPCC 100848 genome assembly.</title>
        <authorList>
            <person name="Li X.Y."/>
            <person name="Fang X.M."/>
        </authorList>
    </citation>
    <scope>NUCLEOTIDE SEQUENCE [LARGE SCALE GENOMIC DNA]</scope>
    <source>
        <strain evidence="5 6">CPCC 100848</strain>
    </source>
</reference>
<dbReference type="InterPro" id="IPR000160">
    <property type="entry name" value="GGDEF_dom"/>
</dbReference>
<evidence type="ECO:0000313" key="6">
    <source>
        <dbReference type="Proteomes" id="UP001352263"/>
    </source>
</evidence>
<protein>
    <recommendedName>
        <fullName evidence="1">diguanylate cyclase</fullName>
        <ecNumber evidence="1">2.7.7.65</ecNumber>
    </recommendedName>
</protein>
<feature type="domain" description="GGDEF" evidence="4">
    <location>
        <begin position="252"/>
        <end position="387"/>
    </location>
</feature>
<keyword evidence="3" id="KW-0812">Transmembrane</keyword>
<dbReference type="CDD" id="cd01949">
    <property type="entry name" value="GGDEF"/>
    <property type="match status" value="1"/>
</dbReference>
<evidence type="ECO:0000259" key="4">
    <source>
        <dbReference type="PROSITE" id="PS50887"/>
    </source>
</evidence>
<dbReference type="Pfam" id="PF00990">
    <property type="entry name" value="GGDEF"/>
    <property type="match status" value="1"/>
</dbReference>
<gene>
    <name evidence="5" type="ORF">RY831_28165</name>
</gene>
<accession>A0ABU6JID1</accession>